<dbReference type="SUPFAM" id="SSF51735">
    <property type="entry name" value="NAD(P)-binding Rossmann-fold domains"/>
    <property type="match status" value="1"/>
</dbReference>
<dbReference type="InterPro" id="IPR003421">
    <property type="entry name" value="Opine_DH"/>
</dbReference>
<dbReference type="AlphaFoldDB" id="A0A7G9B1R2"/>
<dbReference type="Gene3D" id="1.10.1040.10">
    <property type="entry name" value="N-(1-d-carboxylethyl)-l-norvaline Dehydrogenase, domain 2"/>
    <property type="match status" value="1"/>
</dbReference>
<dbReference type="RefSeq" id="WP_187332084.1">
    <property type="nucleotide sequence ID" value="NZ_CP060490.1"/>
</dbReference>
<protein>
    <submittedName>
        <fullName evidence="4">NAD/NADP octopine/nopaline dehydrogenase family protein</fullName>
    </submittedName>
</protein>
<dbReference type="Pfam" id="PF02317">
    <property type="entry name" value="Octopine_DH"/>
    <property type="match status" value="1"/>
</dbReference>
<organism evidence="4 5">
    <name type="scientific">Oscillibacter hominis</name>
    <dbReference type="NCBI Taxonomy" id="2763056"/>
    <lineage>
        <taxon>Bacteria</taxon>
        <taxon>Bacillati</taxon>
        <taxon>Bacillota</taxon>
        <taxon>Clostridia</taxon>
        <taxon>Eubacteriales</taxon>
        <taxon>Oscillospiraceae</taxon>
        <taxon>Oscillibacter</taxon>
    </lineage>
</organism>
<keyword evidence="5" id="KW-1185">Reference proteome</keyword>
<evidence type="ECO:0000313" key="4">
    <source>
        <dbReference type="EMBL" id="QNL43493.1"/>
    </source>
</evidence>
<dbReference type="PANTHER" id="PTHR38015">
    <property type="entry name" value="BLR6086 PROTEIN"/>
    <property type="match status" value="1"/>
</dbReference>
<dbReference type="GO" id="GO:0016616">
    <property type="term" value="F:oxidoreductase activity, acting on the CH-OH group of donors, NAD or NADP as acceptor"/>
    <property type="evidence" value="ECO:0007669"/>
    <property type="project" value="InterPro"/>
</dbReference>
<gene>
    <name evidence="4" type="ORF">H8790_08315</name>
</gene>
<dbReference type="PANTHER" id="PTHR38015:SF1">
    <property type="entry name" value="OPINE DEHYDROGENASE DOMAIN-CONTAINING PROTEIN"/>
    <property type="match status" value="1"/>
</dbReference>
<name>A0A7G9B1R2_9FIRM</name>
<dbReference type="InterPro" id="IPR011128">
    <property type="entry name" value="G3P_DH_NAD-dep_N"/>
</dbReference>
<proteinExistence type="predicted"/>
<evidence type="ECO:0000256" key="1">
    <source>
        <dbReference type="ARBA" id="ARBA00023002"/>
    </source>
</evidence>
<dbReference type="EMBL" id="CP060490">
    <property type="protein sequence ID" value="QNL43493.1"/>
    <property type="molecule type" value="Genomic_DNA"/>
</dbReference>
<evidence type="ECO:0000259" key="2">
    <source>
        <dbReference type="Pfam" id="PF01210"/>
    </source>
</evidence>
<dbReference type="GO" id="GO:0051287">
    <property type="term" value="F:NAD binding"/>
    <property type="evidence" value="ECO:0007669"/>
    <property type="project" value="InterPro"/>
</dbReference>
<keyword evidence="1" id="KW-0560">Oxidoreductase</keyword>
<dbReference type="InterPro" id="IPR008927">
    <property type="entry name" value="6-PGluconate_DH-like_C_sf"/>
</dbReference>
<dbReference type="GO" id="GO:0046168">
    <property type="term" value="P:glycerol-3-phosphate catabolic process"/>
    <property type="evidence" value="ECO:0007669"/>
    <property type="project" value="InterPro"/>
</dbReference>
<evidence type="ECO:0000259" key="3">
    <source>
        <dbReference type="Pfam" id="PF02317"/>
    </source>
</evidence>
<reference evidence="4 5" key="1">
    <citation type="submission" date="2020-08" db="EMBL/GenBank/DDBJ databases">
        <authorList>
            <person name="Liu C."/>
            <person name="Sun Q."/>
        </authorList>
    </citation>
    <scope>NUCLEOTIDE SEQUENCE [LARGE SCALE GENOMIC DNA]</scope>
    <source>
        <strain evidence="4 5">NSJ-62</strain>
    </source>
</reference>
<dbReference type="Gene3D" id="3.40.50.720">
    <property type="entry name" value="NAD(P)-binding Rossmann-like Domain"/>
    <property type="match status" value="1"/>
</dbReference>
<sequence>MSTAVAVIGAGNGGTAIAAHIASQGGQVRLCDLFPEFLEGIQKSGGIELNCEGMTRKVTPALVTSDVKAALSGAKLVMVVTPAFTHKMIAKACADSLEDGQIVVLNPGRTAGALEFLETVRACGCKKDIIVSETQTLIYSCRKTGPASVHIYGVKTSVDISSFPGNRIQEVLDVLAPFYPQFTPAQSVLGTSLANIGSMFHPTPVLLNIGRIENDPRGYRYYWDGITPSVAGLIEQLDAERVAVGRAYGVELLSAKEWLVRSYDTHGDTLYERIQNNDAYGDIMAPKTIQARYMTEDVPNGLVPIAALGHAAGVETPNIDAVITLACSIYGKDFRTEGRSLKNLGLEGLSRDEIIEYFKTGVK</sequence>
<dbReference type="Pfam" id="PF01210">
    <property type="entry name" value="NAD_Gly3P_dh_N"/>
    <property type="match status" value="1"/>
</dbReference>
<dbReference type="SUPFAM" id="SSF48179">
    <property type="entry name" value="6-phosphogluconate dehydrogenase C-terminal domain-like"/>
    <property type="match status" value="1"/>
</dbReference>
<evidence type="ECO:0000313" key="5">
    <source>
        <dbReference type="Proteomes" id="UP000515960"/>
    </source>
</evidence>
<accession>A0A7G9B1R2</accession>
<dbReference type="Proteomes" id="UP000515960">
    <property type="component" value="Chromosome"/>
</dbReference>
<feature type="domain" description="Glycerol-3-phosphate dehydrogenase NAD-dependent N-terminal" evidence="2">
    <location>
        <begin position="5"/>
        <end position="104"/>
    </location>
</feature>
<feature type="domain" description="Opine dehydrogenase" evidence="3">
    <location>
        <begin position="185"/>
        <end position="329"/>
    </location>
</feature>
<dbReference type="InterPro" id="IPR036291">
    <property type="entry name" value="NAD(P)-bd_dom_sf"/>
</dbReference>
<dbReference type="InterPro" id="IPR051729">
    <property type="entry name" value="Opine/Lysopine_DH"/>
</dbReference>
<dbReference type="KEGG" id="ohi:H8790_08315"/>
<dbReference type="InterPro" id="IPR013328">
    <property type="entry name" value="6PGD_dom2"/>
</dbReference>